<protein>
    <submittedName>
        <fullName evidence="11">Cation diffusion facilitator family transporter</fullName>
    </submittedName>
</protein>
<feature type="domain" description="Cation efflux protein transmembrane" evidence="9">
    <location>
        <begin position="33"/>
        <end position="226"/>
    </location>
</feature>
<dbReference type="GO" id="GO:0006882">
    <property type="term" value="P:intracellular zinc ion homeostasis"/>
    <property type="evidence" value="ECO:0007669"/>
    <property type="project" value="TreeGrafter"/>
</dbReference>
<comment type="similarity">
    <text evidence="2">Belongs to the cation diffusion facilitator (CDF) transporter (TC 2.A.4) family.</text>
</comment>
<feature type="transmembrane region" description="Helical" evidence="8">
    <location>
        <begin position="133"/>
        <end position="155"/>
    </location>
</feature>
<dbReference type="GO" id="GO:0005886">
    <property type="term" value="C:plasma membrane"/>
    <property type="evidence" value="ECO:0007669"/>
    <property type="project" value="TreeGrafter"/>
</dbReference>
<feature type="transmembrane region" description="Helical" evidence="8">
    <location>
        <begin position="176"/>
        <end position="195"/>
    </location>
</feature>
<sequence length="337" mass="35842">MTSADSSTSPESPTPPSPSRSTPQRVDLTKFAWLSIAAAIVTITLKAGAWVMTGSVGLLSDAAESVVNLVAAVVALIALRVAIRPATERFLYGRAKAEYFSAAVEGVMIFVAAAVILVTAVERFLNPQPLENVGWGLAISVIASLVNGGVALVLLRAGKKHNSITLRADGKHLMTDVVTSAGVLIGVAAVVLTGWERLDPIVAFAVGVNIIVTGIGLISESVSGLLDKALPDEEHEVITEILRRRTDGTVTFHGLQTREAGQEKYMNVHVLVPDEWTVKQGHDYIEGLEDELAAAMPMLRVLTHLEPISDPASYEDIPEAHVPIHGDDHDPTVPPQV</sequence>
<gene>
    <name evidence="11" type="ORF">HNR70_002110</name>
</gene>
<evidence type="ECO:0000259" key="10">
    <source>
        <dbReference type="Pfam" id="PF16916"/>
    </source>
</evidence>
<dbReference type="Gene3D" id="1.20.1510.10">
    <property type="entry name" value="Cation efflux protein transmembrane domain"/>
    <property type="match status" value="1"/>
</dbReference>
<name>A0A841AED9_9MICO</name>
<dbReference type="GO" id="GO:0015093">
    <property type="term" value="F:ferrous iron transmembrane transporter activity"/>
    <property type="evidence" value="ECO:0007669"/>
    <property type="project" value="TreeGrafter"/>
</dbReference>
<dbReference type="AlphaFoldDB" id="A0A841AED9"/>
<dbReference type="SUPFAM" id="SSF161111">
    <property type="entry name" value="Cation efflux protein transmembrane domain-like"/>
    <property type="match status" value="1"/>
</dbReference>
<dbReference type="Pfam" id="PF01545">
    <property type="entry name" value="Cation_efflux"/>
    <property type="match status" value="1"/>
</dbReference>
<feature type="transmembrane region" description="Helical" evidence="8">
    <location>
        <begin position="201"/>
        <end position="218"/>
    </location>
</feature>
<organism evidence="11 12">
    <name type="scientific">Brachybacterium aquaticum</name>
    <dbReference type="NCBI Taxonomy" id="1432564"/>
    <lineage>
        <taxon>Bacteria</taxon>
        <taxon>Bacillati</taxon>
        <taxon>Actinomycetota</taxon>
        <taxon>Actinomycetes</taxon>
        <taxon>Micrococcales</taxon>
        <taxon>Dermabacteraceae</taxon>
        <taxon>Brachybacterium</taxon>
    </lineage>
</organism>
<dbReference type="InterPro" id="IPR002524">
    <property type="entry name" value="Cation_efflux"/>
</dbReference>
<keyword evidence="6 8" id="KW-0472">Membrane</keyword>
<feature type="transmembrane region" description="Helical" evidence="8">
    <location>
        <begin position="65"/>
        <end position="83"/>
    </location>
</feature>
<feature type="compositionally biased region" description="Low complexity" evidence="7">
    <location>
        <begin position="1"/>
        <end position="11"/>
    </location>
</feature>
<keyword evidence="3" id="KW-0813">Transport</keyword>
<dbReference type="InterPro" id="IPR036837">
    <property type="entry name" value="Cation_efflux_CTD_sf"/>
</dbReference>
<evidence type="ECO:0000259" key="9">
    <source>
        <dbReference type="Pfam" id="PF01545"/>
    </source>
</evidence>
<evidence type="ECO:0000313" key="11">
    <source>
        <dbReference type="EMBL" id="MBB5832297.1"/>
    </source>
</evidence>
<reference evidence="11 12" key="1">
    <citation type="submission" date="2020-08" db="EMBL/GenBank/DDBJ databases">
        <title>Sequencing the genomes of 1000 actinobacteria strains.</title>
        <authorList>
            <person name="Klenk H.-P."/>
        </authorList>
    </citation>
    <scope>NUCLEOTIDE SEQUENCE [LARGE SCALE GENOMIC DNA]</scope>
    <source>
        <strain evidence="11 12">DSM 28796</strain>
    </source>
</reference>
<keyword evidence="4 8" id="KW-0812">Transmembrane</keyword>
<dbReference type="EMBL" id="JACHLZ010000001">
    <property type="protein sequence ID" value="MBB5832297.1"/>
    <property type="molecule type" value="Genomic_DNA"/>
</dbReference>
<feature type="domain" description="Cation efflux protein cytoplasmic" evidence="10">
    <location>
        <begin position="230"/>
        <end position="307"/>
    </location>
</feature>
<keyword evidence="12" id="KW-1185">Reference proteome</keyword>
<evidence type="ECO:0000256" key="6">
    <source>
        <dbReference type="ARBA" id="ARBA00023136"/>
    </source>
</evidence>
<comment type="caution">
    <text evidence="11">The sequence shown here is derived from an EMBL/GenBank/DDBJ whole genome shotgun (WGS) entry which is preliminary data.</text>
</comment>
<dbReference type="PANTHER" id="PTHR43840">
    <property type="entry name" value="MITOCHONDRIAL METAL TRANSPORTER 1-RELATED"/>
    <property type="match status" value="1"/>
</dbReference>
<comment type="subcellular location">
    <subcellularLocation>
        <location evidence="1">Membrane</location>
        <topology evidence="1">Multi-pass membrane protein</topology>
    </subcellularLocation>
</comment>
<dbReference type="Gene3D" id="3.30.70.1350">
    <property type="entry name" value="Cation efflux protein, cytoplasmic domain"/>
    <property type="match status" value="1"/>
</dbReference>
<dbReference type="InterPro" id="IPR050291">
    <property type="entry name" value="CDF_Transporter"/>
</dbReference>
<evidence type="ECO:0000256" key="8">
    <source>
        <dbReference type="SAM" id="Phobius"/>
    </source>
</evidence>
<dbReference type="Pfam" id="PF16916">
    <property type="entry name" value="ZT_dimer"/>
    <property type="match status" value="1"/>
</dbReference>
<evidence type="ECO:0000256" key="2">
    <source>
        <dbReference type="ARBA" id="ARBA00008114"/>
    </source>
</evidence>
<feature type="transmembrane region" description="Helical" evidence="8">
    <location>
        <begin position="99"/>
        <end position="121"/>
    </location>
</feature>
<evidence type="ECO:0000313" key="12">
    <source>
        <dbReference type="Proteomes" id="UP000588158"/>
    </source>
</evidence>
<proteinExistence type="inferred from homology"/>
<feature type="region of interest" description="Disordered" evidence="7">
    <location>
        <begin position="1"/>
        <end position="24"/>
    </location>
</feature>
<dbReference type="PANTHER" id="PTHR43840:SF15">
    <property type="entry name" value="MITOCHONDRIAL METAL TRANSPORTER 1-RELATED"/>
    <property type="match status" value="1"/>
</dbReference>
<dbReference type="InterPro" id="IPR058533">
    <property type="entry name" value="Cation_efflux_TM"/>
</dbReference>
<dbReference type="InterPro" id="IPR027469">
    <property type="entry name" value="Cation_efflux_TMD_sf"/>
</dbReference>
<dbReference type="NCBIfam" id="TIGR01297">
    <property type="entry name" value="CDF"/>
    <property type="match status" value="1"/>
</dbReference>
<evidence type="ECO:0000256" key="7">
    <source>
        <dbReference type="SAM" id="MobiDB-lite"/>
    </source>
</evidence>
<dbReference type="GO" id="GO:0015341">
    <property type="term" value="F:zinc efflux antiporter activity"/>
    <property type="evidence" value="ECO:0007669"/>
    <property type="project" value="TreeGrafter"/>
</dbReference>
<keyword evidence="5 8" id="KW-1133">Transmembrane helix</keyword>
<dbReference type="Proteomes" id="UP000588158">
    <property type="component" value="Unassembled WGS sequence"/>
</dbReference>
<feature type="transmembrane region" description="Helical" evidence="8">
    <location>
        <begin position="31"/>
        <end position="53"/>
    </location>
</feature>
<evidence type="ECO:0000256" key="3">
    <source>
        <dbReference type="ARBA" id="ARBA00022448"/>
    </source>
</evidence>
<evidence type="ECO:0000256" key="1">
    <source>
        <dbReference type="ARBA" id="ARBA00004141"/>
    </source>
</evidence>
<dbReference type="GO" id="GO:0015086">
    <property type="term" value="F:cadmium ion transmembrane transporter activity"/>
    <property type="evidence" value="ECO:0007669"/>
    <property type="project" value="TreeGrafter"/>
</dbReference>
<dbReference type="InterPro" id="IPR027470">
    <property type="entry name" value="Cation_efflux_CTD"/>
</dbReference>
<dbReference type="RefSeq" id="WP_221421124.1">
    <property type="nucleotide sequence ID" value="NZ_JACHLZ010000001.1"/>
</dbReference>
<accession>A0A841AED9</accession>
<evidence type="ECO:0000256" key="5">
    <source>
        <dbReference type="ARBA" id="ARBA00022989"/>
    </source>
</evidence>
<dbReference type="SUPFAM" id="SSF160240">
    <property type="entry name" value="Cation efflux protein cytoplasmic domain-like"/>
    <property type="match status" value="1"/>
</dbReference>
<evidence type="ECO:0000256" key="4">
    <source>
        <dbReference type="ARBA" id="ARBA00022692"/>
    </source>
</evidence>